<dbReference type="InterPro" id="IPR003084">
    <property type="entry name" value="HDAC_I/II"/>
</dbReference>
<evidence type="ECO:0000256" key="5">
    <source>
        <dbReference type="ARBA" id="ARBA00006457"/>
    </source>
</evidence>
<dbReference type="SUPFAM" id="SSF52768">
    <property type="entry name" value="Arginase/deacetylase"/>
    <property type="match status" value="1"/>
</dbReference>
<evidence type="ECO:0000256" key="4">
    <source>
        <dbReference type="ARBA" id="ARBA00004496"/>
    </source>
</evidence>
<evidence type="ECO:0000256" key="10">
    <source>
        <dbReference type="ARBA" id="ARBA00022723"/>
    </source>
</evidence>
<dbReference type="EC" id="3.5.1.98" evidence="6"/>
<evidence type="ECO:0000256" key="13">
    <source>
        <dbReference type="ARBA" id="ARBA00023015"/>
    </source>
</evidence>
<name>A0A8J5KJF8_HOMAM</name>
<keyword evidence="9" id="KW-0678">Repressor</keyword>
<evidence type="ECO:0000256" key="16">
    <source>
        <dbReference type="ARBA" id="ARBA00040347"/>
    </source>
</evidence>
<reference evidence="23" key="1">
    <citation type="journal article" date="2021" name="Sci. Adv.">
        <title>The American lobster genome reveals insights on longevity, neural, and immune adaptations.</title>
        <authorList>
            <person name="Polinski J.M."/>
            <person name="Zimin A.V."/>
            <person name="Clark K.F."/>
            <person name="Kohn A.B."/>
            <person name="Sadowski N."/>
            <person name="Timp W."/>
            <person name="Ptitsyn A."/>
            <person name="Khanna P."/>
            <person name="Romanova D.Y."/>
            <person name="Williams P."/>
            <person name="Greenwood S.J."/>
            <person name="Moroz L.L."/>
            <person name="Walt D.R."/>
            <person name="Bodnar A.G."/>
        </authorList>
    </citation>
    <scope>NUCLEOTIDE SEQUENCE</scope>
    <source>
        <strain evidence="23">GMGI-L3</strain>
    </source>
</reference>
<evidence type="ECO:0000256" key="8">
    <source>
        <dbReference type="ARBA" id="ARBA00022490"/>
    </source>
</evidence>
<evidence type="ECO:0000256" key="14">
    <source>
        <dbReference type="ARBA" id="ARBA00023163"/>
    </source>
</evidence>
<dbReference type="PANTHER" id="PTHR10625:SF14">
    <property type="entry name" value="HISTONE DEACETYLASE 8"/>
    <property type="match status" value="1"/>
</dbReference>
<comment type="similarity">
    <text evidence="5">Belongs to the histone deacetylase family. HD type 1 subfamily.</text>
</comment>
<keyword evidence="7" id="KW-0158">Chromosome</keyword>
<evidence type="ECO:0000256" key="17">
    <source>
        <dbReference type="ARBA" id="ARBA00041964"/>
    </source>
</evidence>
<evidence type="ECO:0000256" key="6">
    <source>
        <dbReference type="ARBA" id="ARBA00012111"/>
    </source>
</evidence>
<dbReference type="PRINTS" id="PR01270">
    <property type="entry name" value="HDASUPER"/>
</dbReference>
<comment type="catalytic activity">
    <reaction evidence="20">
        <text>N(6)-(2E)-butenoyl-L-lysyl-[protein] + H2O = (2E)-2-butenoate + L-lysyl-[protein]</text>
        <dbReference type="Rhea" id="RHEA:69172"/>
        <dbReference type="Rhea" id="RHEA-COMP:9752"/>
        <dbReference type="Rhea" id="RHEA-COMP:13707"/>
        <dbReference type="ChEBI" id="CHEBI:15377"/>
        <dbReference type="ChEBI" id="CHEBI:29969"/>
        <dbReference type="ChEBI" id="CHEBI:35899"/>
        <dbReference type="ChEBI" id="CHEBI:137954"/>
    </reaction>
    <physiologicalReaction direction="left-to-right" evidence="20">
        <dbReference type="Rhea" id="RHEA:69173"/>
    </physiologicalReaction>
</comment>
<dbReference type="Pfam" id="PF00850">
    <property type="entry name" value="Hist_deacetyl"/>
    <property type="match status" value="1"/>
</dbReference>
<dbReference type="GO" id="GO:0031507">
    <property type="term" value="P:heterochromatin formation"/>
    <property type="evidence" value="ECO:0007669"/>
    <property type="project" value="TreeGrafter"/>
</dbReference>
<gene>
    <name evidence="23" type="primary">Hdac8-L</name>
    <name evidence="23" type="ORF">Hamer_G012554</name>
</gene>
<keyword evidence="24" id="KW-1185">Reference proteome</keyword>
<keyword evidence="13" id="KW-0805">Transcription regulation</keyword>
<comment type="catalytic activity">
    <reaction evidence="19">
        <text>N(6)-acetyl-L-lysyl-[protein] + H2O = L-lysyl-[protein] + acetate</text>
        <dbReference type="Rhea" id="RHEA:58108"/>
        <dbReference type="Rhea" id="RHEA-COMP:9752"/>
        <dbReference type="Rhea" id="RHEA-COMP:10731"/>
        <dbReference type="ChEBI" id="CHEBI:15377"/>
        <dbReference type="ChEBI" id="CHEBI:29969"/>
        <dbReference type="ChEBI" id="CHEBI:30089"/>
        <dbReference type="ChEBI" id="CHEBI:61930"/>
    </reaction>
    <physiologicalReaction direction="left-to-right" evidence="19">
        <dbReference type="Rhea" id="RHEA:58109"/>
    </physiologicalReaction>
</comment>
<keyword evidence="15" id="KW-0539">Nucleus</keyword>
<dbReference type="GO" id="GO:0046872">
    <property type="term" value="F:metal ion binding"/>
    <property type="evidence" value="ECO:0007669"/>
    <property type="project" value="UniProtKB-KW"/>
</dbReference>
<evidence type="ECO:0000256" key="11">
    <source>
        <dbReference type="ARBA" id="ARBA00022801"/>
    </source>
</evidence>
<dbReference type="AlphaFoldDB" id="A0A8J5KJF8"/>
<accession>A0A8J5KJF8</accession>
<dbReference type="PRINTS" id="PR01271">
    <property type="entry name" value="HISDACETLASE"/>
</dbReference>
<evidence type="ECO:0000256" key="1">
    <source>
        <dbReference type="ARBA" id="ARBA00001968"/>
    </source>
</evidence>
<evidence type="ECO:0000313" key="24">
    <source>
        <dbReference type="Proteomes" id="UP000747542"/>
    </source>
</evidence>
<evidence type="ECO:0000256" key="7">
    <source>
        <dbReference type="ARBA" id="ARBA00022454"/>
    </source>
</evidence>
<dbReference type="InterPro" id="IPR023696">
    <property type="entry name" value="Ureohydrolase_dom_sf"/>
</dbReference>
<evidence type="ECO:0000256" key="19">
    <source>
        <dbReference type="ARBA" id="ARBA00049136"/>
    </source>
</evidence>
<keyword evidence="14" id="KW-0804">Transcription</keyword>
<evidence type="ECO:0000259" key="22">
    <source>
        <dbReference type="Pfam" id="PF00850"/>
    </source>
</evidence>
<evidence type="ECO:0000256" key="9">
    <source>
        <dbReference type="ARBA" id="ARBA00022491"/>
    </source>
</evidence>
<feature type="domain" description="Histone deacetylase" evidence="22">
    <location>
        <begin position="28"/>
        <end position="218"/>
    </location>
</feature>
<dbReference type="GO" id="GO:0141221">
    <property type="term" value="F:histone deacetylase activity, hydrolytic mechanism"/>
    <property type="evidence" value="ECO:0007669"/>
    <property type="project" value="UniProtKB-EC"/>
</dbReference>
<proteinExistence type="inferred from homology"/>
<dbReference type="EMBL" id="JAHLQT010013238">
    <property type="protein sequence ID" value="KAG7170980.1"/>
    <property type="molecule type" value="Genomic_DNA"/>
</dbReference>
<keyword evidence="10" id="KW-0479">Metal-binding</keyword>
<dbReference type="GO" id="GO:0005737">
    <property type="term" value="C:cytoplasm"/>
    <property type="evidence" value="ECO:0007669"/>
    <property type="project" value="UniProtKB-SubCell"/>
</dbReference>
<keyword evidence="12" id="KW-0156">Chromatin regulator</keyword>
<evidence type="ECO:0000256" key="2">
    <source>
        <dbReference type="ARBA" id="ARBA00004123"/>
    </source>
</evidence>
<comment type="caution">
    <text evidence="23">The sequence shown here is derived from an EMBL/GenBank/DDBJ whole genome shotgun (WGS) entry which is preliminary data.</text>
</comment>
<comment type="subcellular location">
    <subcellularLocation>
        <location evidence="3">Chromosome</location>
    </subcellularLocation>
    <subcellularLocation>
        <location evidence="4">Cytoplasm</location>
    </subcellularLocation>
    <subcellularLocation>
        <location evidence="2">Nucleus</location>
    </subcellularLocation>
</comment>
<dbReference type="InterPro" id="IPR037138">
    <property type="entry name" value="His_deacetylse_dom_sf"/>
</dbReference>
<evidence type="ECO:0000256" key="20">
    <source>
        <dbReference type="ARBA" id="ARBA00049193"/>
    </source>
</evidence>
<comment type="cofactor">
    <cofactor evidence="1">
        <name>a divalent metal cation</name>
        <dbReference type="ChEBI" id="CHEBI:60240"/>
    </cofactor>
</comment>
<protein>
    <recommendedName>
        <fullName evidence="16">Histone deacetylase 8</fullName>
        <ecNumber evidence="6">3.5.1.98</ecNumber>
    </recommendedName>
    <alternativeName>
        <fullName evidence="17">Protein deacetylase HDAC8</fullName>
    </alternativeName>
    <alternativeName>
        <fullName evidence="18">Protein decrotonylase HDAC8</fullName>
    </alternativeName>
</protein>
<evidence type="ECO:0000256" key="3">
    <source>
        <dbReference type="ARBA" id="ARBA00004286"/>
    </source>
</evidence>
<dbReference type="InterPro" id="IPR000286">
    <property type="entry name" value="HDACs"/>
</dbReference>
<dbReference type="GO" id="GO:0005694">
    <property type="term" value="C:chromosome"/>
    <property type="evidence" value="ECO:0007669"/>
    <property type="project" value="UniProtKB-SubCell"/>
</dbReference>
<dbReference type="Gene3D" id="3.40.800.20">
    <property type="entry name" value="Histone deacetylase domain"/>
    <property type="match status" value="2"/>
</dbReference>
<evidence type="ECO:0000256" key="12">
    <source>
        <dbReference type="ARBA" id="ARBA00022853"/>
    </source>
</evidence>
<dbReference type="InterPro" id="IPR023801">
    <property type="entry name" value="His_deacetylse_dom"/>
</dbReference>
<keyword evidence="8" id="KW-0963">Cytoplasm</keyword>
<comment type="catalytic activity">
    <reaction evidence="21">
        <text>N(6)-acetyl-L-lysyl-[histone] + H2O = L-lysyl-[histone] + acetate</text>
        <dbReference type="Rhea" id="RHEA:58196"/>
        <dbReference type="Rhea" id="RHEA-COMP:9845"/>
        <dbReference type="Rhea" id="RHEA-COMP:11338"/>
        <dbReference type="ChEBI" id="CHEBI:15377"/>
        <dbReference type="ChEBI" id="CHEBI:29969"/>
        <dbReference type="ChEBI" id="CHEBI:30089"/>
        <dbReference type="ChEBI" id="CHEBI:61930"/>
        <dbReference type="EC" id="3.5.1.98"/>
    </reaction>
    <physiologicalReaction direction="left-to-right" evidence="21">
        <dbReference type="Rhea" id="RHEA:58197"/>
    </physiologicalReaction>
</comment>
<keyword evidence="11" id="KW-0378">Hydrolase</keyword>
<organism evidence="23 24">
    <name type="scientific">Homarus americanus</name>
    <name type="common">American lobster</name>
    <dbReference type="NCBI Taxonomy" id="6706"/>
    <lineage>
        <taxon>Eukaryota</taxon>
        <taxon>Metazoa</taxon>
        <taxon>Ecdysozoa</taxon>
        <taxon>Arthropoda</taxon>
        <taxon>Crustacea</taxon>
        <taxon>Multicrustacea</taxon>
        <taxon>Malacostraca</taxon>
        <taxon>Eumalacostraca</taxon>
        <taxon>Eucarida</taxon>
        <taxon>Decapoda</taxon>
        <taxon>Pleocyemata</taxon>
        <taxon>Astacidea</taxon>
        <taxon>Nephropoidea</taxon>
        <taxon>Nephropidae</taxon>
        <taxon>Homarus</taxon>
    </lineage>
</organism>
<evidence type="ECO:0000256" key="18">
    <source>
        <dbReference type="ARBA" id="ARBA00042783"/>
    </source>
</evidence>
<sequence length="279" mass="30775">MTTKGNPGVVYVADPKLLACSNAVPILKHRATLVHHLISAYGLQSKMKVVPSAPATEEEVRGFHSEEYVKFLQVAQPDDQEIIEDEFGLGFDCPVINNLWTIVCQVAGASLTAARALTTCQAKIAINWCGGWHHAQRDCAAGFCYVNDIVLAVRHLRTKFDKILYVDLDIHHGDGVENAFFFSPKVVTMSFHQLEAGFFPGTGKCKDTGQGGYNKVNTAKLWTTITSEILNIPISAEIPEHQFFPLYGPSFELEVTAGLRKSENTQKSLDETIQEVHGK</sequence>
<dbReference type="Proteomes" id="UP000747542">
    <property type="component" value="Unassembled WGS sequence"/>
</dbReference>
<dbReference type="GO" id="GO:0005634">
    <property type="term" value="C:nucleus"/>
    <property type="evidence" value="ECO:0007669"/>
    <property type="project" value="UniProtKB-SubCell"/>
</dbReference>
<evidence type="ECO:0000256" key="15">
    <source>
        <dbReference type="ARBA" id="ARBA00023242"/>
    </source>
</evidence>
<evidence type="ECO:0000256" key="21">
    <source>
        <dbReference type="ARBA" id="ARBA00049416"/>
    </source>
</evidence>
<evidence type="ECO:0000313" key="23">
    <source>
        <dbReference type="EMBL" id="KAG7170980.1"/>
    </source>
</evidence>
<dbReference type="PANTHER" id="PTHR10625">
    <property type="entry name" value="HISTONE DEACETYLASE HDAC1-RELATED"/>
    <property type="match status" value="1"/>
</dbReference>